<name>A0A8H5WFZ3_FUSHE</name>
<comment type="caution">
    <text evidence="1">The sequence shown here is derived from an EMBL/GenBank/DDBJ whole genome shotgun (WGS) entry which is preliminary data.</text>
</comment>
<evidence type="ECO:0000313" key="1">
    <source>
        <dbReference type="EMBL" id="KAF5658576.1"/>
    </source>
</evidence>
<proteinExistence type="predicted"/>
<accession>A0A8H5WFZ3</accession>
<dbReference type="GO" id="GO:0008080">
    <property type="term" value="F:N-acetyltransferase activity"/>
    <property type="evidence" value="ECO:0007669"/>
    <property type="project" value="TreeGrafter"/>
</dbReference>
<reference evidence="1 2" key="1">
    <citation type="submission" date="2020-05" db="EMBL/GenBank/DDBJ databases">
        <title>Identification and distribution of gene clusters putatively required for synthesis of sphingolipid metabolism inhibitors in phylogenetically diverse species of the filamentous fungus Fusarium.</title>
        <authorList>
            <person name="Kim H.-S."/>
            <person name="Busman M."/>
            <person name="Brown D.W."/>
            <person name="Divon H."/>
            <person name="Uhlig S."/>
            <person name="Proctor R.H."/>
        </authorList>
    </citation>
    <scope>NUCLEOTIDE SEQUENCE [LARGE SCALE GENOMIC DNA]</scope>
    <source>
        <strain evidence="1 2">NRRL 20693</strain>
    </source>
</reference>
<dbReference type="PANTHER" id="PTHR28037:SF1">
    <property type="entry name" value="ALCOHOL O-ACETYLTRANSFERASE 1-RELATED"/>
    <property type="match status" value="1"/>
</dbReference>
<dbReference type="Gene3D" id="3.30.559.30">
    <property type="entry name" value="Nonribosomal peptide synthetase, condensation domain"/>
    <property type="match status" value="1"/>
</dbReference>
<evidence type="ECO:0000313" key="2">
    <source>
        <dbReference type="Proteomes" id="UP000567885"/>
    </source>
</evidence>
<dbReference type="AlphaFoldDB" id="A0A8H5WFZ3"/>
<dbReference type="PANTHER" id="PTHR28037">
    <property type="entry name" value="ALCOHOL O-ACETYLTRANSFERASE 1-RELATED"/>
    <property type="match status" value="1"/>
</dbReference>
<dbReference type="InterPro" id="IPR052058">
    <property type="entry name" value="Alcohol_O-acetyltransferase"/>
</dbReference>
<dbReference type="Gene3D" id="3.30.559.10">
    <property type="entry name" value="Chloramphenicol acetyltransferase-like domain"/>
    <property type="match status" value="1"/>
</dbReference>
<dbReference type="OrthoDB" id="2150604at2759"/>
<dbReference type="InterPro" id="IPR023213">
    <property type="entry name" value="CAT-like_dom_sf"/>
</dbReference>
<sequence>MAPLRSQKSAQSLHQKSRVLRKLSPIEAFQSASHLLGLYVGCAISCRYSLPQSLLAAAAEASFESKIELTIARAVTQFPLFTVGRIKTERKKPLWLRLDQIDLNNHIKWQTVSETEDYEEALNEALEWQVNTSYVNLETQPCWRATILRSSKGSFVDIIFAWDHTAGDGKSGKMFHDRLLECFNTQLENQDSLALKDRVFEVPVTEFTPALHHLLKLPVSINFILGEFGRDLITQAKSTKPPQTANWAPIRTEAVKTRLQQITITKDSLQEVLKNCRHHETTLTALLHSLISISMAARIDENKARAFECGTPMCLRQFQQPGKYNIDLNKTAINSVVYWPYVFDQDIVATIRHQLSNAKTNTEQNIQLEATVWSTAKSIREGLSTKLKQRTKNDQVGLTKFIMDWQSFLMDHAKTRTMSWEVSNVGVLQGGGLDGVAGDADNCTIQSAIFTQAASVSGPALTFSAISVKDGAFVLSCCWQVGVVDDEMAKGVSSDIETWLNELAGTGSIRSHTLTLHPSQFASSDPRYDVALGRIRS</sequence>
<dbReference type="InterPro" id="IPR010828">
    <property type="entry name" value="Atf2/Sli1-like"/>
</dbReference>
<keyword evidence="2" id="KW-1185">Reference proteome</keyword>
<gene>
    <name evidence="1" type="ORF">FHETE_9813</name>
</gene>
<protein>
    <submittedName>
        <fullName evidence="1">Uncharacterized protein</fullName>
    </submittedName>
</protein>
<dbReference type="Pfam" id="PF07247">
    <property type="entry name" value="AATase"/>
    <property type="match status" value="1"/>
</dbReference>
<dbReference type="Proteomes" id="UP000567885">
    <property type="component" value="Unassembled WGS sequence"/>
</dbReference>
<dbReference type="EMBL" id="JAAGWQ010000234">
    <property type="protein sequence ID" value="KAF5658576.1"/>
    <property type="molecule type" value="Genomic_DNA"/>
</dbReference>
<organism evidence="1 2">
    <name type="scientific">Fusarium heterosporum</name>
    <dbReference type="NCBI Taxonomy" id="42747"/>
    <lineage>
        <taxon>Eukaryota</taxon>
        <taxon>Fungi</taxon>
        <taxon>Dikarya</taxon>
        <taxon>Ascomycota</taxon>
        <taxon>Pezizomycotina</taxon>
        <taxon>Sordariomycetes</taxon>
        <taxon>Hypocreomycetidae</taxon>
        <taxon>Hypocreales</taxon>
        <taxon>Nectriaceae</taxon>
        <taxon>Fusarium</taxon>
        <taxon>Fusarium heterosporum species complex</taxon>
    </lineage>
</organism>